<dbReference type="InterPro" id="IPR000253">
    <property type="entry name" value="FHA_dom"/>
</dbReference>
<dbReference type="Pfam" id="PF00498">
    <property type="entry name" value="FHA"/>
    <property type="match status" value="1"/>
</dbReference>
<dbReference type="Gene3D" id="2.60.200.20">
    <property type="match status" value="1"/>
</dbReference>
<evidence type="ECO:0000256" key="6">
    <source>
        <dbReference type="ARBA" id="ARBA00022777"/>
    </source>
</evidence>
<dbReference type="InterPro" id="IPR000719">
    <property type="entry name" value="Prot_kinase_dom"/>
</dbReference>
<dbReference type="GeneID" id="98161431"/>
<keyword evidence="7" id="KW-0067">ATP-binding</keyword>
<keyword evidence="5" id="KW-0547">Nucleotide-binding</keyword>
<dbReference type="InterPro" id="IPR011009">
    <property type="entry name" value="Kinase-like_dom_sf"/>
</dbReference>
<feature type="domain" description="Protein kinase" evidence="11">
    <location>
        <begin position="206"/>
        <end position="467"/>
    </location>
</feature>
<evidence type="ECO:0000256" key="4">
    <source>
        <dbReference type="ARBA" id="ARBA00022679"/>
    </source>
</evidence>
<dbReference type="Pfam" id="PF00069">
    <property type="entry name" value="Pkinase"/>
    <property type="match status" value="1"/>
</dbReference>
<keyword evidence="3" id="KW-0723">Serine/threonine-protein kinase</keyword>
<evidence type="ECO:0000256" key="8">
    <source>
        <dbReference type="ARBA" id="ARBA00047899"/>
    </source>
</evidence>
<evidence type="ECO:0000313" key="12">
    <source>
        <dbReference type="EMBL" id="KAL2845617.1"/>
    </source>
</evidence>
<dbReference type="RefSeq" id="XP_070896751.1">
    <property type="nucleotide sequence ID" value="XM_071046267.1"/>
</dbReference>
<feature type="domain" description="FHA" evidence="10">
    <location>
        <begin position="60"/>
        <end position="101"/>
    </location>
</feature>
<evidence type="ECO:0000259" key="10">
    <source>
        <dbReference type="PROSITE" id="PS50006"/>
    </source>
</evidence>
<dbReference type="CDD" id="cd00060">
    <property type="entry name" value="FHA"/>
    <property type="match status" value="1"/>
</dbReference>
<gene>
    <name evidence="12" type="ORF">BJX68DRAFT_269143</name>
</gene>
<dbReference type="PANTHER" id="PTHR43671:SF98">
    <property type="entry name" value="SERINE_THREONINE-PROTEIN KINASE NEK11"/>
    <property type="match status" value="1"/>
</dbReference>
<evidence type="ECO:0000259" key="11">
    <source>
        <dbReference type="PROSITE" id="PS50011"/>
    </source>
</evidence>
<dbReference type="InterPro" id="IPR008271">
    <property type="entry name" value="Ser/Thr_kinase_AS"/>
</dbReference>
<evidence type="ECO:0000256" key="5">
    <source>
        <dbReference type="ARBA" id="ARBA00022741"/>
    </source>
</evidence>
<dbReference type="Proteomes" id="UP001610444">
    <property type="component" value="Unassembled WGS sequence"/>
</dbReference>
<dbReference type="PROSITE" id="PS00108">
    <property type="entry name" value="PROTEIN_KINASE_ST"/>
    <property type="match status" value="1"/>
</dbReference>
<dbReference type="CDD" id="cd00180">
    <property type="entry name" value="PKc"/>
    <property type="match status" value="1"/>
</dbReference>
<dbReference type="PANTHER" id="PTHR43671">
    <property type="entry name" value="SERINE/THREONINE-PROTEIN KINASE NEK"/>
    <property type="match status" value="1"/>
</dbReference>
<keyword evidence="4" id="KW-0808">Transferase</keyword>
<evidence type="ECO:0000256" key="2">
    <source>
        <dbReference type="ARBA" id="ARBA00012513"/>
    </source>
</evidence>
<comment type="catalytic activity">
    <reaction evidence="8">
        <text>L-threonyl-[protein] + ATP = O-phospho-L-threonyl-[protein] + ADP + H(+)</text>
        <dbReference type="Rhea" id="RHEA:46608"/>
        <dbReference type="Rhea" id="RHEA-COMP:11060"/>
        <dbReference type="Rhea" id="RHEA-COMP:11605"/>
        <dbReference type="ChEBI" id="CHEBI:15378"/>
        <dbReference type="ChEBI" id="CHEBI:30013"/>
        <dbReference type="ChEBI" id="CHEBI:30616"/>
        <dbReference type="ChEBI" id="CHEBI:61977"/>
        <dbReference type="ChEBI" id="CHEBI:456216"/>
        <dbReference type="EC" id="2.7.11.1"/>
    </reaction>
</comment>
<dbReference type="EMBL" id="JBFXLR010000036">
    <property type="protein sequence ID" value="KAL2845617.1"/>
    <property type="molecule type" value="Genomic_DNA"/>
</dbReference>
<evidence type="ECO:0000256" key="3">
    <source>
        <dbReference type="ARBA" id="ARBA00022527"/>
    </source>
</evidence>
<dbReference type="InterPro" id="IPR050660">
    <property type="entry name" value="NEK_Ser/Thr_kinase"/>
</dbReference>
<keyword evidence="13" id="KW-1185">Reference proteome</keyword>
<reference evidence="12 13" key="1">
    <citation type="submission" date="2024-07" db="EMBL/GenBank/DDBJ databases">
        <title>Section-level genome sequencing and comparative genomics of Aspergillus sections Usti and Cavernicolus.</title>
        <authorList>
            <consortium name="Lawrence Berkeley National Laboratory"/>
            <person name="Nybo J.L."/>
            <person name="Vesth T.C."/>
            <person name="Theobald S."/>
            <person name="Frisvad J.C."/>
            <person name="Larsen T.O."/>
            <person name="Kjaerboelling I."/>
            <person name="Rothschild-Mancinelli K."/>
            <person name="Lyhne E.K."/>
            <person name="Kogle M.E."/>
            <person name="Barry K."/>
            <person name="Clum A."/>
            <person name="Na H."/>
            <person name="Ledsgaard L."/>
            <person name="Lin J."/>
            <person name="Lipzen A."/>
            <person name="Kuo A."/>
            <person name="Riley R."/>
            <person name="Mondo S."/>
            <person name="LaButti K."/>
            <person name="Haridas S."/>
            <person name="Pangalinan J."/>
            <person name="Salamov A.A."/>
            <person name="Simmons B.A."/>
            <person name="Magnuson J.K."/>
            <person name="Chen J."/>
            <person name="Drula E."/>
            <person name="Henrissat B."/>
            <person name="Wiebenga A."/>
            <person name="Lubbers R.J."/>
            <person name="Gomes A.C."/>
            <person name="Macurrencykelacurrency M.R."/>
            <person name="Stajich J."/>
            <person name="Grigoriev I.V."/>
            <person name="Mortensen U.H."/>
            <person name="De vries R.P."/>
            <person name="Baker S.E."/>
            <person name="Andersen M.R."/>
        </authorList>
    </citation>
    <scope>NUCLEOTIDE SEQUENCE [LARGE SCALE GENOMIC DNA]</scope>
    <source>
        <strain evidence="12 13">CBS 756.74</strain>
    </source>
</reference>
<sequence length="483" mass="52645">MSGPLPTSPYFALIGRNEHAQAAVHDPQNRVHFVPTGDGSGALGVGHIPPRGTDDPATLATIGRGGDIVLSSESISKKHCIFTINRQDMIVTLKDVSSSGSTRVGDSDPHCSYPFAGNRREIVVMPGVNSLLGLGGEHSDLFVFEIQWANNFQDTVRKLSARPAISAVGNGQWEETRLPSRISAIHTNSYIATRMRNVAPLQTIRYHALEFLGQGRVGMVFKAVDVDHSRLVAVKRIVLPPDGKDLHYQAAKGEVEALARIDHASPSLPTHIVKLRGFVSALDGVPPKVEILMDLMDGDVPTLVRGSDSQWIKGYIAPRLCRQILAALDFLETKSIVHGDVKPQNILFRRKVIGQETDFVFLLGDFGSTALARLAPNYGATTTYRAPELFTGAIPTSKSDCWSLYVTLLWATNHSGFQGVTGAQRTEIHQYVMFSMGDPFLATVRQLAREDPYQRASAAQMLVAVYDGEGLSTPRHQIPPLAN</sequence>
<evidence type="ECO:0000256" key="7">
    <source>
        <dbReference type="ARBA" id="ARBA00022840"/>
    </source>
</evidence>
<evidence type="ECO:0000313" key="13">
    <source>
        <dbReference type="Proteomes" id="UP001610444"/>
    </source>
</evidence>
<dbReference type="SUPFAM" id="SSF56112">
    <property type="entry name" value="Protein kinase-like (PK-like)"/>
    <property type="match status" value="1"/>
</dbReference>
<keyword evidence="6" id="KW-0418">Kinase</keyword>
<organism evidence="12 13">
    <name type="scientific">Aspergillus pseudodeflectus</name>
    <dbReference type="NCBI Taxonomy" id="176178"/>
    <lineage>
        <taxon>Eukaryota</taxon>
        <taxon>Fungi</taxon>
        <taxon>Dikarya</taxon>
        <taxon>Ascomycota</taxon>
        <taxon>Pezizomycotina</taxon>
        <taxon>Eurotiomycetes</taxon>
        <taxon>Eurotiomycetidae</taxon>
        <taxon>Eurotiales</taxon>
        <taxon>Aspergillaceae</taxon>
        <taxon>Aspergillus</taxon>
        <taxon>Aspergillus subgen. Nidulantes</taxon>
    </lineage>
</organism>
<dbReference type="PROSITE" id="PS50006">
    <property type="entry name" value="FHA_DOMAIN"/>
    <property type="match status" value="1"/>
</dbReference>
<dbReference type="SMART" id="SM00220">
    <property type="entry name" value="S_TKc"/>
    <property type="match status" value="1"/>
</dbReference>
<accession>A0ABR4JZV8</accession>
<proteinExistence type="inferred from homology"/>
<evidence type="ECO:0000256" key="9">
    <source>
        <dbReference type="ARBA" id="ARBA00048679"/>
    </source>
</evidence>
<dbReference type="EC" id="2.7.11.1" evidence="2"/>
<dbReference type="InterPro" id="IPR008984">
    <property type="entry name" value="SMAD_FHA_dom_sf"/>
</dbReference>
<dbReference type="PROSITE" id="PS50011">
    <property type="entry name" value="PROTEIN_KINASE_DOM"/>
    <property type="match status" value="1"/>
</dbReference>
<comment type="caution">
    <text evidence="12">The sequence shown here is derived from an EMBL/GenBank/DDBJ whole genome shotgun (WGS) entry which is preliminary data.</text>
</comment>
<name>A0ABR4JZV8_9EURO</name>
<dbReference type="SUPFAM" id="SSF49879">
    <property type="entry name" value="SMAD/FHA domain"/>
    <property type="match status" value="1"/>
</dbReference>
<dbReference type="Gene3D" id="1.10.510.10">
    <property type="entry name" value="Transferase(Phosphotransferase) domain 1"/>
    <property type="match status" value="1"/>
</dbReference>
<dbReference type="Gene3D" id="3.30.200.20">
    <property type="entry name" value="Phosphorylase Kinase, domain 1"/>
    <property type="match status" value="1"/>
</dbReference>
<comment type="catalytic activity">
    <reaction evidence="9">
        <text>L-seryl-[protein] + ATP = O-phospho-L-seryl-[protein] + ADP + H(+)</text>
        <dbReference type="Rhea" id="RHEA:17989"/>
        <dbReference type="Rhea" id="RHEA-COMP:9863"/>
        <dbReference type="Rhea" id="RHEA-COMP:11604"/>
        <dbReference type="ChEBI" id="CHEBI:15378"/>
        <dbReference type="ChEBI" id="CHEBI:29999"/>
        <dbReference type="ChEBI" id="CHEBI:30616"/>
        <dbReference type="ChEBI" id="CHEBI:83421"/>
        <dbReference type="ChEBI" id="CHEBI:456216"/>
        <dbReference type="EC" id="2.7.11.1"/>
    </reaction>
</comment>
<protein>
    <recommendedName>
        <fullName evidence="2">non-specific serine/threonine protein kinase</fullName>
        <ecNumber evidence="2">2.7.11.1</ecNumber>
    </recommendedName>
</protein>
<evidence type="ECO:0000256" key="1">
    <source>
        <dbReference type="ARBA" id="ARBA00005575"/>
    </source>
</evidence>
<comment type="similarity">
    <text evidence="1">Belongs to the protein kinase superfamily. CAMK Ser/Thr protein kinase family. CHEK2 subfamily.</text>
</comment>